<proteinExistence type="predicted"/>
<reference evidence="1 2" key="1">
    <citation type="submission" date="2019-05" db="EMBL/GenBank/DDBJ databases">
        <title>Another draft genome of Portunus trituberculatus and its Hox gene families provides insights of decapod evolution.</title>
        <authorList>
            <person name="Jeong J.-H."/>
            <person name="Song I."/>
            <person name="Kim S."/>
            <person name="Choi T."/>
            <person name="Kim D."/>
            <person name="Ryu S."/>
            <person name="Kim W."/>
        </authorList>
    </citation>
    <scope>NUCLEOTIDE SEQUENCE [LARGE SCALE GENOMIC DNA]</scope>
    <source>
        <tissue evidence="1">Muscle</tissue>
    </source>
</reference>
<evidence type="ECO:0000313" key="2">
    <source>
        <dbReference type="Proteomes" id="UP000324222"/>
    </source>
</evidence>
<sequence length="15" mass="1511">MTAAQHSPRPGSGLT</sequence>
<dbReference type="EMBL" id="VSRR010023263">
    <property type="protein sequence ID" value="MPC65359.1"/>
    <property type="molecule type" value="Genomic_DNA"/>
</dbReference>
<protein>
    <submittedName>
        <fullName evidence="1">Uncharacterized protein</fullName>
    </submittedName>
</protein>
<dbReference type="Proteomes" id="UP000324222">
    <property type="component" value="Unassembled WGS sequence"/>
</dbReference>
<name>A0A5B7H683_PORTR</name>
<evidence type="ECO:0000313" key="1">
    <source>
        <dbReference type="EMBL" id="MPC65359.1"/>
    </source>
</evidence>
<accession>A0A5B7H683</accession>
<gene>
    <name evidence="1" type="ORF">E2C01_059493</name>
</gene>
<comment type="caution">
    <text evidence="1">The sequence shown here is derived from an EMBL/GenBank/DDBJ whole genome shotgun (WGS) entry which is preliminary data.</text>
</comment>
<organism evidence="1 2">
    <name type="scientific">Portunus trituberculatus</name>
    <name type="common">Swimming crab</name>
    <name type="synonym">Neptunus trituberculatus</name>
    <dbReference type="NCBI Taxonomy" id="210409"/>
    <lineage>
        <taxon>Eukaryota</taxon>
        <taxon>Metazoa</taxon>
        <taxon>Ecdysozoa</taxon>
        <taxon>Arthropoda</taxon>
        <taxon>Crustacea</taxon>
        <taxon>Multicrustacea</taxon>
        <taxon>Malacostraca</taxon>
        <taxon>Eumalacostraca</taxon>
        <taxon>Eucarida</taxon>
        <taxon>Decapoda</taxon>
        <taxon>Pleocyemata</taxon>
        <taxon>Brachyura</taxon>
        <taxon>Eubrachyura</taxon>
        <taxon>Portunoidea</taxon>
        <taxon>Portunidae</taxon>
        <taxon>Portuninae</taxon>
        <taxon>Portunus</taxon>
    </lineage>
</organism>
<keyword evidence="2" id="KW-1185">Reference proteome</keyword>